<keyword evidence="2" id="KW-1185">Reference proteome</keyword>
<dbReference type="EMBL" id="MU004184">
    <property type="protein sequence ID" value="KAF2499234.1"/>
    <property type="molecule type" value="Genomic_DNA"/>
</dbReference>
<dbReference type="PANTHER" id="PTHR14614:SF132">
    <property type="entry name" value="PROTEIN-LYSINE METHYLTRANSFERASE C42C1.13"/>
    <property type="match status" value="1"/>
</dbReference>
<dbReference type="OrthoDB" id="413520at2759"/>
<dbReference type="GO" id="GO:0005829">
    <property type="term" value="C:cytosol"/>
    <property type="evidence" value="ECO:0007669"/>
    <property type="project" value="TreeGrafter"/>
</dbReference>
<evidence type="ECO:0000313" key="1">
    <source>
        <dbReference type="EMBL" id="KAF2499234.1"/>
    </source>
</evidence>
<dbReference type="SUPFAM" id="SSF53335">
    <property type="entry name" value="S-adenosyl-L-methionine-dependent methyltransferases"/>
    <property type="match status" value="1"/>
</dbReference>
<reference evidence="1" key="1">
    <citation type="journal article" date="2020" name="Stud. Mycol.">
        <title>101 Dothideomycetes genomes: a test case for predicting lifestyles and emergence of pathogens.</title>
        <authorList>
            <person name="Haridas S."/>
            <person name="Albert R."/>
            <person name="Binder M."/>
            <person name="Bloem J."/>
            <person name="Labutti K."/>
            <person name="Salamov A."/>
            <person name="Andreopoulos B."/>
            <person name="Baker S."/>
            <person name="Barry K."/>
            <person name="Bills G."/>
            <person name="Bluhm B."/>
            <person name="Cannon C."/>
            <person name="Castanera R."/>
            <person name="Culley D."/>
            <person name="Daum C."/>
            <person name="Ezra D."/>
            <person name="Gonzalez J."/>
            <person name="Henrissat B."/>
            <person name="Kuo A."/>
            <person name="Liang C."/>
            <person name="Lipzen A."/>
            <person name="Lutzoni F."/>
            <person name="Magnuson J."/>
            <person name="Mondo S."/>
            <person name="Nolan M."/>
            <person name="Ohm R."/>
            <person name="Pangilinan J."/>
            <person name="Park H.-J."/>
            <person name="Ramirez L."/>
            <person name="Alfaro M."/>
            <person name="Sun H."/>
            <person name="Tritt A."/>
            <person name="Yoshinaga Y."/>
            <person name="Zwiers L.-H."/>
            <person name="Turgeon B."/>
            <person name="Goodwin S."/>
            <person name="Spatafora J."/>
            <person name="Crous P."/>
            <person name="Grigoriev I."/>
        </authorList>
    </citation>
    <scope>NUCLEOTIDE SEQUENCE</scope>
    <source>
        <strain evidence="1">CBS 269.34</strain>
    </source>
</reference>
<dbReference type="GO" id="GO:0008757">
    <property type="term" value="F:S-adenosylmethionine-dependent methyltransferase activity"/>
    <property type="evidence" value="ECO:0007669"/>
    <property type="project" value="UniProtKB-ARBA"/>
</dbReference>
<dbReference type="Pfam" id="PF10294">
    <property type="entry name" value="Methyltransf_16"/>
    <property type="match status" value="1"/>
</dbReference>
<dbReference type="InterPro" id="IPR029063">
    <property type="entry name" value="SAM-dependent_MTases_sf"/>
</dbReference>
<name>A0A6A6R4K1_9PEZI</name>
<gene>
    <name evidence="1" type="ORF">BU16DRAFT_578841</name>
</gene>
<dbReference type="InterPro" id="IPR019410">
    <property type="entry name" value="Methyltransf_16"/>
</dbReference>
<evidence type="ECO:0000313" key="2">
    <source>
        <dbReference type="Proteomes" id="UP000799750"/>
    </source>
</evidence>
<dbReference type="AlphaFoldDB" id="A0A6A6R4K1"/>
<proteinExistence type="predicted"/>
<dbReference type="Gene3D" id="3.40.50.150">
    <property type="entry name" value="Vaccinia Virus protein VP39"/>
    <property type="match status" value="1"/>
</dbReference>
<sequence length="374" mass="40755">MRYIRFLKPPRLQGTTLSALITITSDLGDSFLAEDVILVASLCSADADGEIALRKVLKWTSGMRSLPVAFDTGHTDIEWPAQLHVSLKGSPESDHFEVHYSLNADLPSLVSAWSGIIDPPSGLYIAEKKVERRFMPLNNRTLSIWEETGESIARHLWDAGIALSAYLDRVVSLQANGLDILERVLSSATYKKLRVLELGTGCGIVGIGLAQSVPDCEVLLTDLAEAEEIVARNIEIMKPAMSSSVSFTTLDWDEPLPRDVQSKALDLIIVADCTYNADSSPSLVRTLSALVNRSPRAIVLVAMKVRHSSEAVFFELMTDAGFAIGCQTALQVPGDEEKPTETVDVGLDAIYCAVSGARRLTIDYLADDSQRYAV</sequence>
<dbReference type="CDD" id="cd02440">
    <property type="entry name" value="AdoMet_MTases"/>
    <property type="match status" value="1"/>
</dbReference>
<protein>
    <submittedName>
        <fullName evidence="1">Uncharacterized protein</fullName>
    </submittedName>
</protein>
<accession>A0A6A6R4K1</accession>
<organism evidence="1 2">
    <name type="scientific">Lophium mytilinum</name>
    <dbReference type="NCBI Taxonomy" id="390894"/>
    <lineage>
        <taxon>Eukaryota</taxon>
        <taxon>Fungi</taxon>
        <taxon>Dikarya</taxon>
        <taxon>Ascomycota</taxon>
        <taxon>Pezizomycotina</taxon>
        <taxon>Dothideomycetes</taxon>
        <taxon>Pleosporomycetidae</taxon>
        <taxon>Mytilinidiales</taxon>
        <taxon>Mytilinidiaceae</taxon>
        <taxon>Lophium</taxon>
    </lineage>
</organism>
<dbReference type="Proteomes" id="UP000799750">
    <property type="component" value="Unassembled WGS sequence"/>
</dbReference>
<dbReference type="PANTHER" id="PTHR14614">
    <property type="entry name" value="HEPATOCELLULAR CARCINOMA-ASSOCIATED ANTIGEN"/>
    <property type="match status" value="1"/>
</dbReference>